<dbReference type="RefSeq" id="WP_342854589.1">
    <property type="nucleotide sequence ID" value="NZ_JBBMRA010000010.1"/>
</dbReference>
<accession>A0ABU9TTI1</accession>
<reference evidence="1 2" key="1">
    <citation type="submission" date="2024-03" db="EMBL/GenBank/DDBJ databases">
        <title>Community enrichment and isolation of bacterial strains for fucoidan degradation.</title>
        <authorList>
            <person name="Sichert A."/>
        </authorList>
    </citation>
    <scope>NUCLEOTIDE SEQUENCE [LARGE SCALE GENOMIC DNA]</scope>
    <source>
        <strain evidence="1 2">AS76</strain>
    </source>
</reference>
<proteinExistence type="predicted"/>
<dbReference type="Proteomes" id="UP001449225">
    <property type="component" value="Unassembled WGS sequence"/>
</dbReference>
<dbReference type="EMBL" id="JBBMRA010000010">
    <property type="protein sequence ID" value="MEM5537021.1"/>
    <property type="molecule type" value="Genomic_DNA"/>
</dbReference>
<organism evidence="1 2">
    <name type="scientific">Neptuniibacter pectenicola</name>
    <dbReference type="NCBI Taxonomy" id="1806669"/>
    <lineage>
        <taxon>Bacteria</taxon>
        <taxon>Pseudomonadati</taxon>
        <taxon>Pseudomonadota</taxon>
        <taxon>Gammaproteobacteria</taxon>
        <taxon>Oceanospirillales</taxon>
        <taxon>Oceanospirillaceae</taxon>
        <taxon>Neptuniibacter</taxon>
    </lineage>
</organism>
<protein>
    <submittedName>
        <fullName evidence="1">DUF2066 domain-containing protein</fullName>
    </submittedName>
</protein>
<evidence type="ECO:0000313" key="1">
    <source>
        <dbReference type="EMBL" id="MEM5537021.1"/>
    </source>
</evidence>
<comment type="caution">
    <text evidence="1">The sequence shown here is derived from an EMBL/GenBank/DDBJ whole genome shotgun (WGS) entry which is preliminary data.</text>
</comment>
<sequence length="325" mass="35642">MNKLYSVELPVSVETQAPTEAQIIEGLTQVLVKVSGKRSLSTHPVIRQQLLTPATFLQQFSFASQGSGAEKATTLLLDYNSAAVDHLITQTGVKPLGIQRPTLLVWLVSDLAGYQDFSTVDSDEMKVLTAAAKGRGLPVQLPLLDLADQTAIQVSDVWGLFEDAVQTSSQRYRPDAVLAARLQRSTSGIAQLEGILLKDNQIERVSYSGSVDEVLTQVVDTVADQLFHPVVSHDLSYFQSGIAINVSNIHSLRDYIQLTEFLTSLPIVSTIKPERVANGDVTLRLELDGSEQQLQQAIGVEPRLQARDQQLNSNGIKTLNYYWQG</sequence>
<evidence type="ECO:0000313" key="2">
    <source>
        <dbReference type="Proteomes" id="UP001449225"/>
    </source>
</evidence>
<name>A0ABU9TTI1_9GAMM</name>
<gene>
    <name evidence="1" type="ORF">WNY58_11520</name>
</gene>
<dbReference type="Pfam" id="PF09839">
    <property type="entry name" value="DUF2066"/>
    <property type="match status" value="1"/>
</dbReference>
<dbReference type="InterPro" id="IPR018642">
    <property type="entry name" value="DUF2066"/>
</dbReference>
<keyword evidence="2" id="KW-1185">Reference proteome</keyword>